<evidence type="ECO:0000313" key="5">
    <source>
        <dbReference type="Proteomes" id="UP000235965"/>
    </source>
</evidence>
<proteinExistence type="predicted"/>
<protein>
    <recommendedName>
        <fullName evidence="3">Transcription initiation factor TFIID subunit 1 histone acetyltransferase domain-containing protein</fullName>
    </recommendedName>
</protein>
<comment type="subcellular location">
    <subcellularLocation>
        <location evidence="1">Nucleus</location>
    </subcellularLocation>
</comment>
<evidence type="ECO:0000313" key="4">
    <source>
        <dbReference type="EMBL" id="PNF15679.1"/>
    </source>
</evidence>
<dbReference type="STRING" id="105785.A0A2J7PH75"/>
<sequence length="81" mass="9080">MKRFSDGILAHPGPHPVLLLLKHIKKKAKQRAASGCGDVFFMRTAEDLTGQDGDLVLIEFCEEHPPLINQVNFHWLECAAK</sequence>
<dbReference type="Pfam" id="PF12157">
    <property type="entry name" value="DUF3591"/>
    <property type="match status" value="1"/>
</dbReference>
<dbReference type="PANTHER" id="PTHR13900:SF0">
    <property type="entry name" value="TRANSCRIPTION INITIATION FACTOR TFIID SUBUNIT 1"/>
    <property type="match status" value="1"/>
</dbReference>
<dbReference type="PANTHER" id="PTHR13900">
    <property type="entry name" value="TRANSCRIPTION INITIATION FACTOR TFIID"/>
    <property type="match status" value="1"/>
</dbReference>
<comment type="caution">
    <text evidence="4">The sequence shown here is derived from an EMBL/GenBank/DDBJ whole genome shotgun (WGS) entry which is preliminary data.</text>
</comment>
<gene>
    <name evidence="4" type="ORF">B7P43_G14249</name>
</gene>
<dbReference type="EMBL" id="NEVH01025149">
    <property type="protein sequence ID" value="PNF15679.1"/>
    <property type="molecule type" value="Genomic_DNA"/>
</dbReference>
<dbReference type="InParanoid" id="A0A2J7PH75"/>
<dbReference type="OrthoDB" id="5752at2759"/>
<dbReference type="InterPro" id="IPR040240">
    <property type="entry name" value="TAF1"/>
</dbReference>
<feature type="domain" description="Transcription initiation factor TFIID subunit 1 histone acetyltransferase" evidence="3">
    <location>
        <begin position="22"/>
        <end position="71"/>
    </location>
</feature>
<dbReference type="Proteomes" id="UP000235965">
    <property type="component" value="Unassembled WGS sequence"/>
</dbReference>
<name>A0A2J7PH75_9NEOP</name>
<reference evidence="4 5" key="1">
    <citation type="submission" date="2017-12" db="EMBL/GenBank/DDBJ databases">
        <title>Hemimetabolous genomes reveal molecular basis of termite eusociality.</title>
        <authorList>
            <person name="Harrison M.C."/>
            <person name="Jongepier E."/>
            <person name="Robertson H.M."/>
            <person name="Arning N."/>
            <person name="Bitard-Feildel T."/>
            <person name="Chao H."/>
            <person name="Childers C.P."/>
            <person name="Dinh H."/>
            <person name="Doddapaneni H."/>
            <person name="Dugan S."/>
            <person name="Gowin J."/>
            <person name="Greiner C."/>
            <person name="Han Y."/>
            <person name="Hu H."/>
            <person name="Hughes D.S.T."/>
            <person name="Huylmans A.-K."/>
            <person name="Kemena C."/>
            <person name="Kremer L.P.M."/>
            <person name="Lee S.L."/>
            <person name="Lopez-Ezquerra A."/>
            <person name="Mallet L."/>
            <person name="Monroy-Kuhn J.M."/>
            <person name="Moser A."/>
            <person name="Murali S.C."/>
            <person name="Muzny D.M."/>
            <person name="Otani S."/>
            <person name="Piulachs M.-D."/>
            <person name="Poelchau M."/>
            <person name="Qu J."/>
            <person name="Schaub F."/>
            <person name="Wada-Katsumata A."/>
            <person name="Worley K.C."/>
            <person name="Xie Q."/>
            <person name="Ylla G."/>
            <person name="Poulsen M."/>
            <person name="Gibbs R.A."/>
            <person name="Schal C."/>
            <person name="Richards S."/>
            <person name="Belles X."/>
            <person name="Korb J."/>
            <person name="Bornberg-Bauer E."/>
        </authorList>
    </citation>
    <scope>NUCLEOTIDE SEQUENCE [LARGE SCALE GENOMIC DNA]</scope>
    <source>
        <tissue evidence="4">Whole body</tissue>
    </source>
</reference>
<dbReference type="GO" id="GO:0016251">
    <property type="term" value="F:RNA polymerase II general transcription initiation factor activity"/>
    <property type="evidence" value="ECO:0007669"/>
    <property type="project" value="InterPro"/>
</dbReference>
<organism evidence="4 5">
    <name type="scientific">Cryptotermes secundus</name>
    <dbReference type="NCBI Taxonomy" id="105785"/>
    <lineage>
        <taxon>Eukaryota</taxon>
        <taxon>Metazoa</taxon>
        <taxon>Ecdysozoa</taxon>
        <taxon>Arthropoda</taxon>
        <taxon>Hexapoda</taxon>
        <taxon>Insecta</taxon>
        <taxon>Pterygota</taxon>
        <taxon>Neoptera</taxon>
        <taxon>Polyneoptera</taxon>
        <taxon>Dictyoptera</taxon>
        <taxon>Blattodea</taxon>
        <taxon>Blattoidea</taxon>
        <taxon>Termitoidae</taxon>
        <taxon>Kalotermitidae</taxon>
        <taxon>Cryptotermitinae</taxon>
        <taxon>Cryptotermes</taxon>
    </lineage>
</organism>
<evidence type="ECO:0000256" key="1">
    <source>
        <dbReference type="ARBA" id="ARBA00004123"/>
    </source>
</evidence>
<dbReference type="GO" id="GO:0005669">
    <property type="term" value="C:transcription factor TFIID complex"/>
    <property type="evidence" value="ECO:0007669"/>
    <property type="project" value="InterPro"/>
</dbReference>
<accession>A0A2J7PH75</accession>
<keyword evidence="2" id="KW-0539">Nucleus</keyword>
<evidence type="ECO:0000259" key="3">
    <source>
        <dbReference type="Pfam" id="PF12157"/>
    </source>
</evidence>
<keyword evidence="5" id="KW-1185">Reference proteome</keyword>
<dbReference type="GO" id="GO:0017025">
    <property type="term" value="F:TBP-class protein binding"/>
    <property type="evidence" value="ECO:0007669"/>
    <property type="project" value="InterPro"/>
</dbReference>
<dbReference type="GO" id="GO:0004402">
    <property type="term" value="F:histone acetyltransferase activity"/>
    <property type="evidence" value="ECO:0007669"/>
    <property type="project" value="InterPro"/>
</dbReference>
<dbReference type="AlphaFoldDB" id="A0A2J7PH75"/>
<dbReference type="InterPro" id="IPR022591">
    <property type="entry name" value="TAF1_HAT_dom"/>
</dbReference>
<evidence type="ECO:0000256" key="2">
    <source>
        <dbReference type="ARBA" id="ARBA00023242"/>
    </source>
</evidence>
<dbReference type="GO" id="GO:0051123">
    <property type="term" value="P:RNA polymerase II preinitiation complex assembly"/>
    <property type="evidence" value="ECO:0007669"/>
    <property type="project" value="TreeGrafter"/>
</dbReference>